<dbReference type="eggNOG" id="COG1280">
    <property type="taxonomic scope" value="Bacteria"/>
</dbReference>
<evidence type="ECO:0000256" key="3">
    <source>
        <dbReference type="ARBA" id="ARBA00022692"/>
    </source>
</evidence>
<dbReference type="GO" id="GO:0005886">
    <property type="term" value="C:plasma membrane"/>
    <property type="evidence" value="ECO:0007669"/>
    <property type="project" value="UniProtKB-SubCell"/>
</dbReference>
<evidence type="ECO:0000256" key="6">
    <source>
        <dbReference type="SAM" id="Phobius"/>
    </source>
</evidence>
<dbReference type="Proteomes" id="UP000005709">
    <property type="component" value="Unassembled WGS sequence"/>
</dbReference>
<keyword evidence="4 6" id="KW-1133">Transmembrane helix</keyword>
<evidence type="ECO:0000313" key="8">
    <source>
        <dbReference type="Proteomes" id="UP000005709"/>
    </source>
</evidence>
<gene>
    <name evidence="7" type="ORF">CAMGR0001_0600</name>
</gene>
<evidence type="ECO:0000256" key="4">
    <source>
        <dbReference type="ARBA" id="ARBA00022989"/>
    </source>
</evidence>
<feature type="transmembrane region" description="Helical" evidence="6">
    <location>
        <begin position="103"/>
        <end position="128"/>
    </location>
</feature>
<dbReference type="AlphaFoldDB" id="C8PI04"/>
<dbReference type="Pfam" id="PF01810">
    <property type="entry name" value="LysE"/>
    <property type="match status" value="1"/>
</dbReference>
<accession>C8PI04</accession>
<feature type="transmembrane region" description="Helical" evidence="6">
    <location>
        <begin position="140"/>
        <end position="160"/>
    </location>
</feature>
<dbReference type="PANTHER" id="PTHR30086">
    <property type="entry name" value="ARGININE EXPORTER PROTEIN ARGO"/>
    <property type="match status" value="1"/>
</dbReference>
<keyword evidence="8" id="KW-1185">Reference proteome</keyword>
<reference evidence="7 8" key="1">
    <citation type="submission" date="2009-07" db="EMBL/GenBank/DDBJ databases">
        <authorList>
            <person name="Madupu R."/>
            <person name="Sebastian Y."/>
            <person name="Durkin A.S."/>
            <person name="Torralba M."/>
            <person name="Methe B."/>
            <person name="Sutton G.G."/>
            <person name="Strausberg R.L."/>
            <person name="Nelson K.E."/>
        </authorList>
    </citation>
    <scope>NUCLEOTIDE SEQUENCE [LARGE SCALE GENOMIC DNA]</scope>
    <source>
        <strain evidence="7 8">RM3268</strain>
    </source>
</reference>
<comment type="subcellular location">
    <subcellularLocation>
        <location evidence="1">Cell membrane</location>
        <topology evidence="1">Multi-pass membrane protein</topology>
    </subcellularLocation>
</comment>
<evidence type="ECO:0000256" key="1">
    <source>
        <dbReference type="ARBA" id="ARBA00004651"/>
    </source>
</evidence>
<feature type="transmembrane region" description="Helical" evidence="6">
    <location>
        <begin position="69"/>
        <end position="88"/>
    </location>
</feature>
<protein>
    <submittedName>
        <fullName evidence="7">Translocator protein, LysE family</fullName>
    </submittedName>
</protein>
<dbReference type="RefSeq" id="WP_005871382.1">
    <property type="nucleotide sequence ID" value="NZ_ACYG01000024.1"/>
</dbReference>
<name>C8PI04_9BACT</name>
<sequence>MLLFFLTIFPISLMPGINMTYALNLGIARGYLRALPALLAQVLGVAAVALACIFGVAGILLAHPAALSAIKILGGAYIFYLGVATFLARGNFKPQKQKRSENIFFQGLVVAVSNPKAWIFFTALFPPFLDADNLFGARTFALVAILCASESICLSIYALGGAVLKNLLKTHLKYLEIFCSVLMCAIGLWMILG</sequence>
<dbReference type="EMBL" id="ACYG01000024">
    <property type="protein sequence ID" value="EEV17768.1"/>
    <property type="molecule type" value="Genomic_DNA"/>
</dbReference>
<dbReference type="InterPro" id="IPR001123">
    <property type="entry name" value="LeuE-type"/>
</dbReference>
<evidence type="ECO:0000313" key="7">
    <source>
        <dbReference type="EMBL" id="EEV17768.1"/>
    </source>
</evidence>
<evidence type="ECO:0000256" key="5">
    <source>
        <dbReference type="ARBA" id="ARBA00023136"/>
    </source>
</evidence>
<comment type="caution">
    <text evidence="7">The sequence shown here is derived from an EMBL/GenBank/DDBJ whole genome shotgun (WGS) entry which is preliminary data.</text>
</comment>
<dbReference type="PANTHER" id="PTHR30086:SF5">
    <property type="entry name" value="HOMOGENTISATE EXPORT PROTEIN"/>
    <property type="match status" value="1"/>
</dbReference>
<evidence type="ECO:0000256" key="2">
    <source>
        <dbReference type="ARBA" id="ARBA00022475"/>
    </source>
</evidence>
<organism evidence="7 8">
    <name type="scientific">Campylobacter gracilis RM3268</name>
    <dbReference type="NCBI Taxonomy" id="553220"/>
    <lineage>
        <taxon>Bacteria</taxon>
        <taxon>Pseudomonadati</taxon>
        <taxon>Campylobacterota</taxon>
        <taxon>Epsilonproteobacteria</taxon>
        <taxon>Campylobacterales</taxon>
        <taxon>Campylobacteraceae</taxon>
        <taxon>Campylobacter</taxon>
    </lineage>
</organism>
<feature type="transmembrane region" description="Helical" evidence="6">
    <location>
        <begin position="172"/>
        <end position="192"/>
    </location>
</feature>
<proteinExistence type="predicted"/>
<feature type="transmembrane region" description="Helical" evidence="6">
    <location>
        <begin position="38"/>
        <end position="62"/>
    </location>
</feature>
<keyword evidence="5 6" id="KW-0472">Membrane</keyword>
<dbReference type="STRING" id="824.CGRAC_1766"/>
<dbReference type="GO" id="GO:0042970">
    <property type="term" value="F:homoserine transmembrane transporter activity"/>
    <property type="evidence" value="ECO:0007669"/>
    <property type="project" value="TreeGrafter"/>
</dbReference>
<dbReference type="OrthoDB" id="9804822at2"/>
<keyword evidence="3 6" id="KW-0812">Transmembrane</keyword>
<keyword evidence="2" id="KW-1003">Cell membrane</keyword>